<keyword evidence="1" id="KW-0732">Signal</keyword>
<keyword evidence="4" id="KW-1185">Reference proteome</keyword>
<feature type="domain" description="Peptidase C39-like" evidence="2">
    <location>
        <begin position="74"/>
        <end position="210"/>
    </location>
</feature>
<protein>
    <submittedName>
        <fullName evidence="3">C39 family peptidase</fullName>
    </submittedName>
</protein>
<evidence type="ECO:0000313" key="3">
    <source>
        <dbReference type="EMBL" id="NJP35806.1"/>
    </source>
</evidence>
<evidence type="ECO:0000259" key="2">
    <source>
        <dbReference type="Pfam" id="PF13529"/>
    </source>
</evidence>
<dbReference type="EMBL" id="JAATEO010000059">
    <property type="protein sequence ID" value="NJP35806.1"/>
    <property type="molecule type" value="Genomic_DNA"/>
</dbReference>
<dbReference type="InterPro" id="IPR038765">
    <property type="entry name" value="Papain-like_cys_pep_sf"/>
</dbReference>
<evidence type="ECO:0000256" key="1">
    <source>
        <dbReference type="SAM" id="SignalP"/>
    </source>
</evidence>
<feature type="signal peptide" evidence="1">
    <location>
        <begin position="1"/>
        <end position="45"/>
    </location>
</feature>
<organism evidence="3 4">
    <name type="scientific">Micromonospora thermarum</name>
    <dbReference type="NCBI Taxonomy" id="2720024"/>
    <lineage>
        <taxon>Bacteria</taxon>
        <taxon>Bacillati</taxon>
        <taxon>Actinomycetota</taxon>
        <taxon>Actinomycetes</taxon>
        <taxon>Micromonosporales</taxon>
        <taxon>Micromonosporaceae</taxon>
        <taxon>Micromonospora</taxon>
    </lineage>
</organism>
<sequence>MNYPARWLPAITNAGSVVRANVAKSALGVAGMACLGAVAAGPAMAAQAGSGSAAAPIAAVQEADKRSANSVRDYTFQAQPNIYYCGPASTRIALSAKGKIKSQDELADKLGTTFAGTASAFDITRVLNSELGEDVYETGEIPNDTASEDEVQRLESDLRKAVDENRIPVVNVIGSATDADGTARSFPVGHYLTVVGYEDDGNKVKLADPWQPVGDGTYWIAVDELANWAASRGYSA</sequence>
<proteinExistence type="predicted"/>
<name>A0ABX0ZHK9_9ACTN</name>
<gene>
    <name evidence="3" type="ORF">HCJ94_28550</name>
</gene>
<reference evidence="3 4" key="1">
    <citation type="submission" date="2020-03" db="EMBL/GenBank/DDBJ databases">
        <title>WGS of actinomycetes isolated from Thailand.</title>
        <authorList>
            <person name="Thawai C."/>
        </authorList>
    </citation>
    <scope>NUCLEOTIDE SEQUENCE [LARGE SCALE GENOMIC DNA]</scope>
    <source>
        <strain evidence="3 4">HSS6-12</strain>
    </source>
</reference>
<dbReference type="InterPro" id="IPR039564">
    <property type="entry name" value="Peptidase_C39-like"/>
</dbReference>
<accession>A0ABX0ZHK9</accession>
<evidence type="ECO:0000313" key="4">
    <source>
        <dbReference type="Proteomes" id="UP000783871"/>
    </source>
</evidence>
<dbReference type="SUPFAM" id="SSF54001">
    <property type="entry name" value="Cysteine proteinases"/>
    <property type="match status" value="1"/>
</dbReference>
<dbReference type="Pfam" id="PF13529">
    <property type="entry name" value="Peptidase_C39_2"/>
    <property type="match status" value="1"/>
</dbReference>
<comment type="caution">
    <text evidence="3">The sequence shown here is derived from an EMBL/GenBank/DDBJ whole genome shotgun (WGS) entry which is preliminary data.</text>
</comment>
<dbReference type="Gene3D" id="3.90.70.10">
    <property type="entry name" value="Cysteine proteinases"/>
    <property type="match status" value="1"/>
</dbReference>
<feature type="chain" id="PRO_5046954258" evidence="1">
    <location>
        <begin position="46"/>
        <end position="236"/>
    </location>
</feature>
<dbReference type="Proteomes" id="UP000783871">
    <property type="component" value="Unassembled WGS sequence"/>
</dbReference>